<evidence type="ECO:0000256" key="7">
    <source>
        <dbReference type="RuleBase" id="RU361113"/>
    </source>
</evidence>
<feature type="transmembrane region" description="Helical" evidence="7">
    <location>
        <begin position="117"/>
        <end position="134"/>
    </location>
</feature>
<feature type="transmembrane region" description="Helical" evidence="7">
    <location>
        <begin position="146"/>
        <end position="167"/>
    </location>
</feature>
<dbReference type="GO" id="GO:0005774">
    <property type="term" value="C:vacuolar membrane"/>
    <property type="evidence" value="ECO:0007669"/>
    <property type="project" value="UniProtKB-SubCell"/>
</dbReference>
<evidence type="ECO:0000256" key="3">
    <source>
        <dbReference type="ARBA" id="ARBA00022692"/>
    </source>
</evidence>
<dbReference type="GeneID" id="85225596"/>
<reference evidence="9" key="1">
    <citation type="submission" date="2023-03" db="EMBL/GenBank/DDBJ databases">
        <title>Mating type loci evolution in Malassezia.</title>
        <authorList>
            <person name="Coelho M.A."/>
        </authorList>
    </citation>
    <scope>NUCLEOTIDE SEQUENCE</scope>
    <source>
        <strain evidence="9">CBS 9431</strain>
    </source>
</reference>
<sequence>MASEAQYTIQREEAAPQALSTVGAGGAVGLFILGLLNNLPYVVILTAAIELLPSHVPTGLLAFVNIAPALLAKAIFPYFLKGEIWYAHRVVACVSAAFSGMLITALFSSLIVRLSGIALASFVSGLGEVTYLQYTTRYPYNVTAQCVGWFASGTGAAGLAGALAWWIVRPLGVRTGLGALSLLPFGMAIAFFGLLPTPPMSSTSRRSGQSSDEAAQSLMGPETNGEDDAVEEPRQQPAESLSFAYKMQLLRPMFIPYILPLVTVYFAEYTINQGIAPTLLYPVPDASKHWLLSTMIHTLRDYYPLYQLTYQTFVFFSRSYTSVLRLPAIPKKWLWAPAMVQGSLMFFLTTESVFAWFRESIARSLVIVLIAVEGLAGGAAYIGSSDRATPNGAQPTALQRQEYEFRIGSVGLGDSFGILLASIVSIPFQVLLCDAQVARGRDLCTRV</sequence>
<feature type="transmembrane region" description="Helical" evidence="7">
    <location>
        <begin position="91"/>
        <end position="111"/>
    </location>
</feature>
<dbReference type="GO" id="GO:0006865">
    <property type="term" value="P:amino acid transport"/>
    <property type="evidence" value="ECO:0007669"/>
    <property type="project" value="UniProtKB-KW"/>
</dbReference>
<dbReference type="PANTHER" id="PTHR10981">
    <property type="entry name" value="BATTENIN"/>
    <property type="match status" value="1"/>
</dbReference>
<evidence type="ECO:0000256" key="4">
    <source>
        <dbReference type="ARBA" id="ARBA00022970"/>
    </source>
</evidence>
<gene>
    <name evidence="9" type="primary">BTN1</name>
    <name evidence="9" type="ORF">MJAP1_001947</name>
</gene>
<dbReference type="PANTHER" id="PTHR10981:SF0">
    <property type="entry name" value="BATTENIN"/>
    <property type="match status" value="1"/>
</dbReference>
<evidence type="ECO:0000256" key="5">
    <source>
        <dbReference type="ARBA" id="ARBA00022989"/>
    </source>
</evidence>
<dbReference type="InterPro" id="IPR003492">
    <property type="entry name" value="Battenin_disease_Cln3"/>
</dbReference>
<name>A0AAF0F365_9BASI</name>
<keyword evidence="4" id="KW-0029">Amino-acid transport</keyword>
<dbReference type="GO" id="GO:0051453">
    <property type="term" value="P:regulation of intracellular pH"/>
    <property type="evidence" value="ECO:0007669"/>
    <property type="project" value="TreeGrafter"/>
</dbReference>
<feature type="transmembrane region" description="Helical" evidence="7">
    <location>
        <begin position="415"/>
        <end position="433"/>
    </location>
</feature>
<evidence type="ECO:0000313" key="10">
    <source>
        <dbReference type="Proteomes" id="UP001217754"/>
    </source>
</evidence>
<keyword evidence="7" id="KW-0926">Vacuole</keyword>
<comment type="subcellular location">
    <subcellularLocation>
        <location evidence="1">Endomembrane system</location>
        <topology evidence="1">Multi-pass membrane protein</topology>
    </subcellularLocation>
    <subcellularLocation>
        <location evidence="7">Vacuole membrane</location>
        <topology evidence="7">Multi-pass membrane protein</topology>
    </subcellularLocation>
</comment>
<feature type="compositionally biased region" description="Low complexity" evidence="8">
    <location>
        <begin position="201"/>
        <end position="211"/>
    </location>
</feature>
<keyword evidence="5 7" id="KW-1133">Transmembrane helix</keyword>
<feature type="transmembrane region" description="Helical" evidence="7">
    <location>
        <begin position="364"/>
        <end position="382"/>
    </location>
</feature>
<accession>A0AAF0F365</accession>
<dbReference type="RefSeq" id="XP_060121878.1">
    <property type="nucleotide sequence ID" value="XM_060265895.1"/>
</dbReference>
<feature type="transmembrane region" description="Helical" evidence="7">
    <location>
        <begin position="179"/>
        <end position="197"/>
    </location>
</feature>
<dbReference type="PRINTS" id="PR01315">
    <property type="entry name" value="BATTENIN"/>
</dbReference>
<evidence type="ECO:0000256" key="8">
    <source>
        <dbReference type="SAM" id="MobiDB-lite"/>
    </source>
</evidence>
<feature type="transmembrane region" description="Helical" evidence="7">
    <location>
        <begin position="21"/>
        <end position="48"/>
    </location>
</feature>
<dbReference type="AlphaFoldDB" id="A0AAF0F365"/>
<evidence type="ECO:0000256" key="2">
    <source>
        <dbReference type="ARBA" id="ARBA00022448"/>
    </source>
</evidence>
<feature type="transmembrane region" description="Helical" evidence="7">
    <location>
        <begin position="254"/>
        <end position="271"/>
    </location>
</feature>
<organism evidence="9 10">
    <name type="scientific">Malassezia japonica</name>
    <dbReference type="NCBI Taxonomy" id="223818"/>
    <lineage>
        <taxon>Eukaryota</taxon>
        <taxon>Fungi</taxon>
        <taxon>Dikarya</taxon>
        <taxon>Basidiomycota</taxon>
        <taxon>Ustilaginomycotina</taxon>
        <taxon>Malasseziomycetes</taxon>
        <taxon>Malasseziales</taxon>
        <taxon>Malasseziaceae</taxon>
        <taxon>Malassezia</taxon>
    </lineage>
</organism>
<keyword evidence="6 7" id="KW-0472">Membrane</keyword>
<evidence type="ECO:0000256" key="1">
    <source>
        <dbReference type="ARBA" id="ARBA00004127"/>
    </source>
</evidence>
<keyword evidence="3 7" id="KW-0812">Transmembrane</keyword>
<keyword evidence="2" id="KW-0813">Transport</keyword>
<dbReference type="Proteomes" id="UP001217754">
    <property type="component" value="Chromosome 3"/>
</dbReference>
<proteinExistence type="inferred from homology"/>
<evidence type="ECO:0000313" key="9">
    <source>
        <dbReference type="EMBL" id="WFD38981.1"/>
    </source>
</evidence>
<dbReference type="Pfam" id="PF02487">
    <property type="entry name" value="CLN3"/>
    <property type="match status" value="1"/>
</dbReference>
<feature type="transmembrane region" description="Helical" evidence="7">
    <location>
        <begin position="333"/>
        <end position="357"/>
    </location>
</feature>
<evidence type="ECO:0000256" key="6">
    <source>
        <dbReference type="ARBA" id="ARBA00023136"/>
    </source>
</evidence>
<dbReference type="EMBL" id="CP119960">
    <property type="protein sequence ID" value="WFD38981.1"/>
    <property type="molecule type" value="Genomic_DNA"/>
</dbReference>
<comment type="similarity">
    <text evidence="7">Belongs to the battenin family.</text>
</comment>
<feature type="transmembrane region" description="Helical" evidence="7">
    <location>
        <begin position="60"/>
        <end position="79"/>
    </location>
</feature>
<keyword evidence="10" id="KW-1185">Reference proteome</keyword>
<dbReference type="GO" id="GO:0012505">
    <property type="term" value="C:endomembrane system"/>
    <property type="evidence" value="ECO:0007669"/>
    <property type="project" value="UniProtKB-SubCell"/>
</dbReference>
<protein>
    <recommendedName>
        <fullName evidence="7">Protein BTN</fullName>
    </recommendedName>
</protein>
<feature type="region of interest" description="Disordered" evidence="8">
    <location>
        <begin position="201"/>
        <end position="233"/>
    </location>
</feature>